<accession>A0A0L0DFN6</accession>
<dbReference type="GeneID" id="25565997"/>
<sequence>MSSGVGRHGRSGLGTAPASPRSPLTGKSSAASLHPTSTLTAGVAGTGRKVVTTRLAEAEADNASCYISLYESSLPTAVSELIDGSHGGNLRLRSAVVPVSRWGRLRNGLLFDVPRALVGAMFVVEAMQLVQLVFCDASSWPWGVVDTIAWLGLGLDPLGSVVHRRDKWNVELRSFGGNPLTAPAPVLALKQVPWSQALHVPLVQILLLTLSVEVSTAMLVLFWYGKPLGVAMKRCGWRKKPATSFAAAAPVSALEPNESPPQATSGAMLFGSDFQEQLQTEPDESQRRGSHSGIVEASEPSDGPHGQQARPEMALPSTLVLEALYEANNSGNDMDAYAYADDEVLMVDLEARDTMCGPSSWVSSATSNASARVHALALRVISFVVLDAALLPILRVYLNLTVCFDGDDAFLGGKAVSVLKRAPQLTCWDTNVHVLVAVGCILAAGMHISLALWFASSATLAIRGLLAHPRMWVLYTMARLCVLILQVYEIGSFHLLAWAVVTLSTAGVWLHIYVPAVADVVPHSLLTHGRTVVLAVCAMAGLGAFVQELVNSRTMYVVTGVSAALMAAVPPSLYTLLWRAGESRLVVLEEVISTSMVGADELTNNNAEQLEKLMQYSSVPLYREFLFSSPLVSSLLHLCLTGDVALLFKATRIIADFAVSPLHARAFNGASAVAVIATYVVSASAQTPALQLEGCRAMSNLLSHGPGRTQFVQQGYMSLVATLLRRATAILVLEAARTASVNGDLDTSGRGYYKSSAELLLKMGGATTSGSGAMSGSDGGWLASGIVSSPEYMPRVDADPMHPRMALGVAMETLKILTLVLQLDIGREVACQDATLILDIVAVLVVATQQKHSHPLAVAPITSTGSLSKEVRHRELARVAYMALAMLAGWGTGAQRGLLIELGLVEIASRGLATARRTKDKILPLMLVGNLVAETTGKRRFNASGVTHLLAASRHAATVVPAAIVLHNLGLPHGQDLEPFLRTAAENAMPVLSRKRRRSLDPSLTPTLDRATLPIFQSPLRALELQNTRKTRKSLARRAVVNSALSQRMRAENGDPGDGHWAVRRNTRRRRRQGHSDTGRQRRGVAMSSPLRTGGSLAAAQQGGAVKREFELELELVVRLDGDTQLELELEERQTVQFVAGALVLTVIVSGEQFAKLE</sequence>
<feature type="transmembrane region" description="Helical" evidence="2">
    <location>
        <begin position="434"/>
        <end position="460"/>
    </location>
</feature>
<dbReference type="Gene3D" id="1.25.10.10">
    <property type="entry name" value="Leucine-rich Repeat Variant"/>
    <property type="match status" value="1"/>
</dbReference>
<evidence type="ECO:0000256" key="1">
    <source>
        <dbReference type="SAM" id="MobiDB-lite"/>
    </source>
</evidence>
<feature type="transmembrane region" description="Helical" evidence="2">
    <location>
        <begin position="496"/>
        <end position="520"/>
    </location>
</feature>
<organism evidence="3 4">
    <name type="scientific">Thecamonas trahens ATCC 50062</name>
    <dbReference type="NCBI Taxonomy" id="461836"/>
    <lineage>
        <taxon>Eukaryota</taxon>
        <taxon>Apusozoa</taxon>
        <taxon>Apusomonadida</taxon>
        <taxon>Apusomonadidae</taxon>
        <taxon>Thecamonas</taxon>
    </lineage>
</organism>
<keyword evidence="2" id="KW-0472">Membrane</keyword>
<reference evidence="3 4" key="1">
    <citation type="submission" date="2010-05" db="EMBL/GenBank/DDBJ databases">
        <title>The Genome Sequence of Thecamonas trahens ATCC 50062.</title>
        <authorList>
            <consortium name="The Broad Institute Genome Sequencing Platform"/>
            <person name="Russ C."/>
            <person name="Cuomo C."/>
            <person name="Shea T."/>
            <person name="Young S.K."/>
            <person name="Zeng Q."/>
            <person name="Koehrsen M."/>
            <person name="Haas B."/>
            <person name="Borodovsky M."/>
            <person name="Guigo R."/>
            <person name="Alvarado L."/>
            <person name="Berlin A."/>
            <person name="Bochicchio J."/>
            <person name="Borenstein D."/>
            <person name="Chapman S."/>
            <person name="Chen Z."/>
            <person name="Freedman E."/>
            <person name="Gellesch M."/>
            <person name="Goldberg J."/>
            <person name="Griggs A."/>
            <person name="Gujja S."/>
            <person name="Heilman E."/>
            <person name="Heiman D."/>
            <person name="Hepburn T."/>
            <person name="Howarth C."/>
            <person name="Jen D."/>
            <person name="Larson L."/>
            <person name="Mehta T."/>
            <person name="Park D."/>
            <person name="Pearson M."/>
            <person name="Roberts A."/>
            <person name="Saif S."/>
            <person name="Shenoy N."/>
            <person name="Sisk P."/>
            <person name="Stolte C."/>
            <person name="Sykes S."/>
            <person name="Thomson T."/>
            <person name="Walk T."/>
            <person name="White J."/>
            <person name="Yandava C."/>
            <person name="Burger G."/>
            <person name="Gray M.W."/>
            <person name="Holland P.W.H."/>
            <person name="King N."/>
            <person name="Lang F.B.F."/>
            <person name="Roger A.J."/>
            <person name="Ruiz-Trillo I."/>
            <person name="Lander E."/>
            <person name="Nusbaum C."/>
        </authorList>
    </citation>
    <scope>NUCLEOTIDE SEQUENCE [LARGE SCALE GENOMIC DNA]</scope>
    <source>
        <strain evidence="3 4">ATCC 50062</strain>
    </source>
</reference>
<feature type="region of interest" description="Disordered" evidence="1">
    <location>
        <begin position="277"/>
        <end position="311"/>
    </location>
</feature>
<feature type="region of interest" description="Disordered" evidence="1">
    <location>
        <begin position="1"/>
        <end position="40"/>
    </location>
</feature>
<dbReference type="InterPro" id="IPR011989">
    <property type="entry name" value="ARM-like"/>
</dbReference>
<dbReference type="AlphaFoldDB" id="A0A0L0DFN6"/>
<feature type="region of interest" description="Disordered" evidence="1">
    <location>
        <begin position="1046"/>
        <end position="1100"/>
    </location>
</feature>
<gene>
    <name evidence="3" type="ORF">AMSG_06943</name>
</gene>
<feature type="transmembrane region" description="Helical" evidence="2">
    <location>
        <begin position="472"/>
        <end position="490"/>
    </location>
</feature>
<evidence type="ECO:0000256" key="2">
    <source>
        <dbReference type="SAM" id="Phobius"/>
    </source>
</evidence>
<keyword evidence="2" id="KW-1133">Transmembrane helix</keyword>
<dbReference type="SUPFAM" id="SSF48371">
    <property type="entry name" value="ARM repeat"/>
    <property type="match status" value="1"/>
</dbReference>
<feature type="compositionally biased region" description="Polar residues" evidence="1">
    <location>
        <begin position="25"/>
        <end position="40"/>
    </location>
</feature>
<protein>
    <submittedName>
        <fullName evidence="3">Uncharacterized protein</fullName>
    </submittedName>
</protein>
<dbReference type="InterPro" id="IPR016024">
    <property type="entry name" value="ARM-type_fold"/>
</dbReference>
<dbReference type="EMBL" id="GL349464">
    <property type="protein sequence ID" value="KNC50976.1"/>
    <property type="molecule type" value="Genomic_DNA"/>
</dbReference>
<evidence type="ECO:0000313" key="4">
    <source>
        <dbReference type="Proteomes" id="UP000054408"/>
    </source>
</evidence>
<feature type="compositionally biased region" description="Basic residues" evidence="1">
    <location>
        <begin position="1062"/>
        <end position="1073"/>
    </location>
</feature>
<name>A0A0L0DFN6_THETB</name>
<evidence type="ECO:0000313" key="3">
    <source>
        <dbReference type="EMBL" id="KNC50976.1"/>
    </source>
</evidence>
<dbReference type="RefSeq" id="XP_013756447.1">
    <property type="nucleotide sequence ID" value="XM_013900993.1"/>
</dbReference>
<feature type="transmembrane region" description="Helical" evidence="2">
    <location>
        <begin position="556"/>
        <end position="577"/>
    </location>
</feature>
<feature type="transmembrane region" description="Helical" evidence="2">
    <location>
        <begin position="202"/>
        <end position="224"/>
    </location>
</feature>
<keyword evidence="2" id="KW-0812">Transmembrane</keyword>
<keyword evidence="4" id="KW-1185">Reference proteome</keyword>
<feature type="transmembrane region" description="Helical" evidence="2">
    <location>
        <begin position="532"/>
        <end position="550"/>
    </location>
</feature>
<proteinExistence type="predicted"/>
<dbReference type="Proteomes" id="UP000054408">
    <property type="component" value="Unassembled WGS sequence"/>
</dbReference>